<dbReference type="RefSeq" id="WP_231716949.1">
    <property type="nucleotide sequence ID" value="NZ_AP021879.1"/>
</dbReference>
<accession>A0A5K8A7S1</accession>
<dbReference type="PANTHER" id="PTHR42870">
    <property type="entry name" value="ACETYL-COA C-ACETYLTRANSFERASE"/>
    <property type="match status" value="1"/>
</dbReference>
<organism evidence="3 4">
    <name type="scientific">Desulfosarcina ovata subsp. ovata</name>
    <dbReference type="NCBI Taxonomy" id="2752305"/>
    <lineage>
        <taxon>Bacteria</taxon>
        <taxon>Pseudomonadati</taxon>
        <taxon>Thermodesulfobacteriota</taxon>
        <taxon>Desulfobacteria</taxon>
        <taxon>Desulfobacterales</taxon>
        <taxon>Desulfosarcinaceae</taxon>
        <taxon>Desulfosarcina</taxon>
    </lineage>
</organism>
<name>A0A5K8A7S1_9BACT</name>
<dbReference type="SUPFAM" id="SSF53901">
    <property type="entry name" value="Thiolase-like"/>
    <property type="match status" value="2"/>
</dbReference>
<proteinExistence type="predicted"/>
<gene>
    <name evidence="3" type="ORF">DSCOOX_12900</name>
</gene>
<dbReference type="InterPro" id="IPR002155">
    <property type="entry name" value="Thiolase"/>
</dbReference>
<reference evidence="3 4" key="1">
    <citation type="submission" date="2019-11" db="EMBL/GenBank/DDBJ databases">
        <title>Comparative genomics of hydrocarbon-degrading Desulfosarcina strains.</title>
        <authorList>
            <person name="Watanabe M."/>
            <person name="Kojima H."/>
            <person name="Fukui M."/>
        </authorList>
    </citation>
    <scope>NUCLEOTIDE SEQUENCE [LARGE SCALE GENOMIC DNA]</scope>
    <source>
        <strain evidence="4">oXyS1</strain>
    </source>
</reference>
<dbReference type="GO" id="GO:0003988">
    <property type="term" value="F:acetyl-CoA C-acyltransferase activity"/>
    <property type="evidence" value="ECO:0007669"/>
    <property type="project" value="UniProtKB-ARBA"/>
</dbReference>
<keyword evidence="4" id="KW-1185">Reference proteome</keyword>
<dbReference type="Proteomes" id="UP000422108">
    <property type="component" value="Chromosome"/>
</dbReference>
<dbReference type="Gene3D" id="3.40.47.10">
    <property type="match status" value="1"/>
</dbReference>
<dbReference type="InterPro" id="IPR020616">
    <property type="entry name" value="Thiolase_N"/>
</dbReference>
<protein>
    <submittedName>
        <fullName evidence="3">Thiolase</fullName>
    </submittedName>
</protein>
<dbReference type="EMBL" id="AP021879">
    <property type="protein sequence ID" value="BBO88110.1"/>
    <property type="molecule type" value="Genomic_DNA"/>
</dbReference>
<evidence type="ECO:0000313" key="3">
    <source>
        <dbReference type="EMBL" id="BBO88110.1"/>
    </source>
</evidence>
<evidence type="ECO:0000259" key="2">
    <source>
        <dbReference type="Pfam" id="PF22691"/>
    </source>
</evidence>
<dbReference type="AlphaFoldDB" id="A0A5K8A7S1"/>
<dbReference type="InterPro" id="IPR016039">
    <property type="entry name" value="Thiolase-like"/>
</dbReference>
<feature type="domain" description="Thiolase N-terminal" evidence="1">
    <location>
        <begin position="23"/>
        <end position="217"/>
    </location>
</feature>
<dbReference type="Pfam" id="PF22691">
    <property type="entry name" value="Thiolase_C_1"/>
    <property type="match status" value="1"/>
</dbReference>
<dbReference type="InterPro" id="IPR055140">
    <property type="entry name" value="Thiolase_C_2"/>
</dbReference>
<dbReference type="CDD" id="cd00829">
    <property type="entry name" value="SCP-x_thiolase"/>
    <property type="match status" value="1"/>
</dbReference>
<dbReference type="Pfam" id="PF00108">
    <property type="entry name" value="Thiolase_N"/>
    <property type="match status" value="1"/>
</dbReference>
<dbReference type="PANTHER" id="PTHR42870:SF1">
    <property type="entry name" value="NON-SPECIFIC LIPID-TRANSFER PROTEIN-LIKE 2"/>
    <property type="match status" value="1"/>
</dbReference>
<feature type="domain" description="Thiolase C-terminal" evidence="2">
    <location>
        <begin position="256"/>
        <end position="370"/>
    </location>
</feature>
<evidence type="ECO:0000259" key="1">
    <source>
        <dbReference type="Pfam" id="PF00108"/>
    </source>
</evidence>
<evidence type="ECO:0000313" key="4">
    <source>
        <dbReference type="Proteomes" id="UP000422108"/>
    </source>
</evidence>
<sequence>MRDAYIIGGYASVTGRLTEDFDLLGAIAAKAAIEDSGVKPSDIEGAYVGNAFNGNAVGQAMFAKLGMCGANLPVTNVEGYCSSGGLAIHHAVQDVRYGKCDITIGVGAENLTLHRQTGQAFTPNVSNIEGMHGMPMPGKYASRAVVYMNETDCTKEDLADVVVRVRRNASKNPRAWMRKPVTREEVLESRMIADPITLYMCCGITDGAGAVVVASEDVVKRLGISKPVKVSGSVSISGPVDIGPVDSTGDDITELAVDMLYKEAGIGPKDVDLCEIHDAFAICELLYYEALGFCKKGEGFVYAREGKNDHGGECVFSPRGGLLANGHPVGGTGALQIAESYLQLKGRCGDYQVENAKVAMTHVTGGGIYGAEHAVCTMHILSV</sequence>
<dbReference type="PIRSF" id="PIRSF000429">
    <property type="entry name" value="Ac-CoA_Ac_transf"/>
    <property type="match status" value="1"/>
</dbReference>